<dbReference type="PANTHER" id="PTHR24362">
    <property type="entry name" value="SERINE/THREONINE-PROTEIN KINASE NEK"/>
    <property type="match status" value="1"/>
</dbReference>
<comment type="caution">
    <text evidence="6">The sequence shown here is derived from an EMBL/GenBank/DDBJ whole genome shotgun (WGS) entry which is preliminary data.</text>
</comment>
<evidence type="ECO:0000259" key="5">
    <source>
        <dbReference type="PROSITE" id="PS50011"/>
    </source>
</evidence>
<keyword evidence="2 3" id="KW-0067">ATP-binding</keyword>
<dbReference type="Pfam" id="PF00069">
    <property type="entry name" value="Pkinase"/>
    <property type="match status" value="1"/>
</dbReference>
<dbReference type="PROSITE" id="PS00107">
    <property type="entry name" value="PROTEIN_KINASE_ATP"/>
    <property type="match status" value="1"/>
</dbReference>
<feature type="binding site" evidence="3">
    <location>
        <position position="63"/>
    </location>
    <ligand>
        <name>ATP</name>
        <dbReference type="ChEBI" id="CHEBI:30616"/>
    </ligand>
</feature>
<dbReference type="InterPro" id="IPR011009">
    <property type="entry name" value="Kinase-like_dom_sf"/>
</dbReference>
<dbReference type="Gene3D" id="1.10.510.10">
    <property type="entry name" value="Transferase(Phosphotransferase) domain 1"/>
    <property type="match status" value="1"/>
</dbReference>
<dbReference type="PANTHER" id="PTHR24362:SF309">
    <property type="entry name" value="PROTEIN KINASE DOMAIN-CONTAINING PROTEIN"/>
    <property type="match status" value="1"/>
</dbReference>
<evidence type="ECO:0000313" key="6">
    <source>
        <dbReference type="EMBL" id="KAK8863605.1"/>
    </source>
</evidence>
<gene>
    <name evidence="6" type="ORF">M9Y10_011293</name>
</gene>
<accession>A0ABR2IJ18</accession>
<feature type="domain" description="Protein kinase" evidence="5">
    <location>
        <begin position="34"/>
        <end position="308"/>
    </location>
</feature>
<name>A0ABR2IJ18_9EUKA</name>
<organism evidence="6 7">
    <name type="scientific">Tritrichomonas musculus</name>
    <dbReference type="NCBI Taxonomy" id="1915356"/>
    <lineage>
        <taxon>Eukaryota</taxon>
        <taxon>Metamonada</taxon>
        <taxon>Parabasalia</taxon>
        <taxon>Tritrichomonadida</taxon>
        <taxon>Tritrichomonadidae</taxon>
        <taxon>Tritrichomonas</taxon>
    </lineage>
</organism>
<dbReference type="EMBL" id="JAPFFF010000017">
    <property type="protein sequence ID" value="KAK8863605.1"/>
    <property type="molecule type" value="Genomic_DNA"/>
</dbReference>
<dbReference type="PROSITE" id="PS50011">
    <property type="entry name" value="PROTEIN_KINASE_DOM"/>
    <property type="match status" value="1"/>
</dbReference>
<evidence type="ECO:0000256" key="1">
    <source>
        <dbReference type="ARBA" id="ARBA00022741"/>
    </source>
</evidence>
<dbReference type="InterPro" id="IPR008271">
    <property type="entry name" value="Ser/Thr_kinase_AS"/>
</dbReference>
<dbReference type="InterPro" id="IPR000719">
    <property type="entry name" value="Prot_kinase_dom"/>
</dbReference>
<evidence type="ECO:0000256" key="2">
    <source>
        <dbReference type="ARBA" id="ARBA00022840"/>
    </source>
</evidence>
<dbReference type="InterPro" id="IPR017441">
    <property type="entry name" value="Protein_kinase_ATP_BS"/>
</dbReference>
<evidence type="ECO:0000256" key="4">
    <source>
        <dbReference type="SAM" id="MobiDB-lite"/>
    </source>
</evidence>
<dbReference type="SUPFAM" id="SSF56112">
    <property type="entry name" value="Protein kinase-like (PK-like)"/>
    <property type="match status" value="1"/>
</dbReference>
<sequence>MSYYDTNEDNLKEDPSKSQLDVNIIRDTLSKNGFVFLRPVGKGGFASVFLIFSNQYNLNFVVKVSDYKGSRKSNSQDFDLTEINHLINLNHPNIINMYKYFTDDHYLYIVLEYCEGGSLDDLVKQNGPIRPPTLYNYCYQILTALKHCHDLQIAHSDIKPANVLIDKNGRLKLADFGLSKGFSPKLFYTDGENPNATNHLKGKNGEILTKKFGGSKPYMSPELIQLTAYDPFKADIWSLGVTFYQLSTGRLPWNTLDPKEMRMSIIMGIFSFQNTKLPPAFCNIIHRMLEVKPSKRATLNWLLEQSLFNQPIATQDRNPLVCRSPSFGSQLNSLNSLNSFTSNVNSFKLGNRKDKIKLNHRRRNNSSLILLDRNQSFSTFSSNTGDDGEIDAQFKVPNAVGTLNNKNNRFENNQNLNNSGLKNGSAPNLELQSPNIQNIFSSDPNLPNAKLQNSSSLNTNFPNQSQTNFRNKHLLIPNNFKNIGSPPIPQEAPDNNSNNNFNLNNNFNNNNFQQTDNFNNFQNQSGGAALAMVTNQKQKILRGKNLPSPISAQKTFL</sequence>
<keyword evidence="7" id="KW-1185">Reference proteome</keyword>
<dbReference type="SMART" id="SM00220">
    <property type="entry name" value="S_TKc"/>
    <property type="match status" value="1"/>
</dbReference>
<keyword evidence="1 3" id="KW-0547">Nucleotide-binding</keyword>
<proteinExistence type="predicted"/>
<evidence type="ECO:0000313" key="7">
    <source>
        <dbReference type="Proteomes" id="UP001470230"/>
    </source>
</evidence>
<dbReference type="PROSITE" id="PS00108">
    <property type="entry name" value="PROTEIN_KINASE_ST"/>
    <property type="match status" value="1"/>
</dbReference>
<reference evidence="6 7" key="1">
    <citation type="submission" date="2024-04" db="EMBL/GenBank/DDBJ databases">
        <title>Tritrichomonas musculus Genome.</title>
        <authorList>
            <person name="Alves-Ferreira E."/>
            <person name="Grigg M."/>
            <person name="Lorenzi H."/>
            <person name="Galac M."/>
        </authorList>
    </citation>
    <scope>NUCLEOTIDE SEQUENCE [LARGE SCALE GENOMIC DNA]</scope>
    <source>
        <strain evidence="6 7">EAF2021</strain>
    </source>
</reference>
<evidence type="ECO:0000256" key="3">
    <source>
        <dbReference type="PROSITE-ProRule" id="PRU10141"/>
    </source>
</evidence>
<dbReference type="Proteomes" id="UP001470230">
    <property type="component" value="Unassembled WGS sequence"/>
</dbReference>
<feature type="compositionally biased region" description="Low complexity" evidence="4">
    <location>
        <begin position="404"/>
        <end position="425"/>
    </location>
</feature>
<feature type="region of interest" description="Disordered" evidence="4">
    <location>
        <begin position="403"/>
        <end position="430"/>
    </location>
</feature>
<protein>
    <recommendedName>
        <fullName evidence="5">Protein kinase domain-containing protein</fullName>
    </recommendedName>
</protein>